<dbReference type="SMART" id="SM01142">
    <property type="entry name" value="DSHCT"/>
    <property type="match status" value="1"/>
</dbReference>
<evidence type="ECO:0000256" key="1">
    <source>
        <dbReference type="ARBA" id="ARBA00022741"/>
    </source>
</evidence>
<dbReference type="FunFam" id="3.40.50.300:FF:000354">
    <property type="entry name" value="ATP-dependent RNA helicase SKI2"/>
    <property type="match status" value="1"/>
</dbReference>
<evidence type="ECO:0000313" key="8">
    <source>
        <dbReference type="EMBL" id="CAG9316920.1"/>
    </source>
</evidence>
<keyword evidence="5" id="KW-0175">Coiled coil</keyword>
<keyword evidence="4" id="KW-0067">ATP-binding</keyword>
<keyword evidence="9" id="KW-1185">Reference proteome</keyword>
<dbReference type="InterPro" id="IPR001650">
    <property type="entry name" value="Helicase_C-like"/>
</dbReference>
<dbReference type="InterPro" id="IPR011545">
    <property type="entry name" value="DEAD/DEAH_box_helicase_dom"/>
</dbReference>
<evidence type="ECO:0000256" key="4">
    <source>
        <dbReference type="ARBA" id="ARBA00022840"/>
    </source>
</evidence>
<evidence type="ECO:0008006" key="10">
    <source>
        <dbReference type="Google" id="ProtNLM"/>
    </source>
</evidence>
<evidence type="ECO:0000256" key="5">
    <source>
        <dbReference type="SAM" id="Coils"/>
    </source>
</evidence>
<evidence type="ECO:0000259" key="6">
    <source>
        <dbReference type="PROSITE" id="PS51192"/>
    </source>
</evidence>
<dbReference type="GO" id="GO:0070478">
    <property type="term" value="P:nuclear-transcribed mRNA catabolic process, 3'-5' exonucleolytic nonsense-mediated decay"/>
    <property type="evidence" value="ECO:0007669"/>
    <property type="project" value="TreeGrafter"/>
</dbReference>
<keyword evidence="1" id="KW-0547">Nucleotide-binding</keyword>
<protein>
    <recommendedName>
        <fullName evidence="10">Helicase</fullName>
    </recommendedName>
</protein>
<dbReference type="Proteomes" id="UP001162131">
    <property type="component" value="Unassembled WGS sequence"/>
</dbReference>
<dbReference type="PROSITE" id="PS51194">
    <property type="entry name" value="HELICASE_CTER"/>
    <property type="match status" value="1"/>
</dbReference>
<organism evidence="8 9">
    <name type="scientific">Blepharisma stoltei</name>
    <dbReference type="NCBI Taxonomy" id="1481888"/>
    <lineage>
        <taxon>Eukaryota</taxon>
        <taxon>Sar</taxon>
        <taxon>Alveolata</taxon>
        <taxon>Ciliophora</taxon>
        <taxon>Postciliodesmatophora</taxon>
        <taxon>Heterotrichea</taxon>
        <taxon>Heterotrichida</taxon>
        <taxon>Blepharismidae</taxon>
        <taxon>Blepharisma</taxon>
    </lineage>
</organism>
<dbReference type="PROSITE" id="PS51192">
    <property type="entry name" value="HELICASE_ATP_BIND_1"/>
    <property type="match status" value="1"/>
</dbReference>
<dbReference type="GO" id="GO:0016787">
    <property type="term" value="F:hydrolase activity"/>
    <property type="evidence" value="ECO:0007669"/>
    <property type="project" value="UniProtKB-KW"/>
</dbReference>
<feature type="domain" description="Helicase C-terminal" evidence="7">
    <location>
        <begin position="372"/>
        <end position="576"/>
    </location>
</feature>
<dbReference type="PANTHER" id="PTHR12131:SF1">
    <property type="entry name" value="ATP-DEPENDENT RNA HELICASE SUPV3L1, MITOCHONDRIAL-RELATED"/>
    <property type="match status" value="1"/>
</dbReference>
<dbReference type="InterPro" id="IPR050699">
    <property type="entry name" value="RNA-DNA_Helicase"/>
</dbReference>
<dbReference type="InterPro" id="IPR012961">
    <property type="entry name" value="Ski2/MTR4_C"/>
</dbReference>
<dbReference type="Pfam" id="PF08148">
    <property type="entry name" value="DSHCT"/>
    <property type="match status" value="1"/>
</dbReference>
<dbReference type="AlphaFoldDB" id="A0AAU9IXQ7"/>
<dbReference type="GO" id="GO:0005524">
    <property type="term" value="F:ATP binding"/>
    <property type="evidence" value="ECO:0007669"/>
    <property type="project" value="UniProtKB-KW"/>
</dbReference>
<proteinExistence type="predicted"/>
<dbReference type="Pfam" id="PF00271">
    <property type="entry name" value="Helicase_C"/>
    <property type="match status" value="1"/>
</dbReference>
<dbReference type="Pfam" id="PF00270">
    <property type="entry name" value="DEAD"/>
    <property type="match status" value="1"/>
</dbReference>
<sequence>MVEPNSDIIEDEYQEEPEFLEQNIEEIEEEVKQMIEGQISEEEAREEVIAVLRTEKNFDWNLDRNEAGPRVSEEGENELVNPIEETKTPINLSNAPVAKKGTKYAIEDIRDISLFPTLVPIPIITYPFELDVFQKRAIMRLEERSNVFVAAHTSAGKTVVAEYAIALAKMRKGRVIYTSPIKALSNQKYREFKNTFEDVGILTGDVSVDPDASCVIMTTEVLRSMLYNGSSRLRDLEWVILDEVHYINDVERGVVWEEVLIMLPPYVRIVMLSATVPNYMEFSDWVGRVRQQAVYVQITYQRPTPLEHIIYAQGEFFRLMDDKGNYHEENYEKAIKKLSSYENRGKNAVKRKDKDRRSKSRYRVRGKTEDQQYKDLILSLQKLKLLPCVVFAFSRDKVDHRGEKLSQVCLLNKAEKHIVMQFTKRAISRLNPIDRELPQIKFVLSLLSNGIGVHHSGILPILKEIVEILFSKGLIKVLVATETFAMGLNMPTRTVVFCELKKFDGHDHRYLNPGEYTQMAGRAGRRGKDTKGSVIMFFKDSSKIPSSRDLNQIMHSEPRKLESKFRIRYNQICNVLNTEGMSMEDLVSKSFLSNSTFMNLNEQTQSLMLDKSLEDMERRYEAGELGAMMEFLGILREIIDISAGFNQLGKKPGEGYFVEVLINGSANLPGVMLNKGSKISCLVFDCNGIVPTLPNQFPGGKWGIEEISLTDLITIYKGSLTKKHTSSLRIKQFSPEWLQEVLALLYKSRSDSLSSSQIYKEKSPLHAKKDELVLRLLTHPCFNDPSRHEIFIKSTLLFKYREELEKIERAKEEERKSSSLESDCRINLLKQFNYVDANLIVELKGRVLGIFNNPYNFVIVELLFNGIHMNLTEEELAAVTIIFVTEEKNKTEDKNWEEVSPGLKNAISMIENLVETLRQKEKDLEIKSEMDEKIKLGLVEVAYLWAKGKPFIDICGITDIKEGNIVRGILRLHDLLGKFVEAAEIMGDGELDRKAKAACELIKRDIAFATSLYISI</sequence>
<dbReference type="GO" id="GO:0003724">
    <property type="term" value="F:RNA helicase activity"/>
    <property type="evidence" value="ECO:0007669"/>
    <property type="project" value="InterPro"/>
</dbReference>
<dbReference type="EMBL" id="CAJZBQ010000017">
    <property type="protein sequence ID" value="CAG9316920.1"/>
    <property type="molecule type" value="Genomic_DNA"/>
</dbReference>
<keyword evidence="2" id="KW-0378">Hydrolase</keyword>
<reference evidence="8" key="1">
    <citation type="submission" date="2021-09" db="EMBL/GenBank/DDBJ databases">
        <authorList>
            <consortium name="AG Swart"/>
            <person name="Singh M."/>
            <person name="Singh A."/>
            <person name="Seah K."/>
            <person name="Emmerich C."/>
        </authorList>
    </citation>
    <scope>NUCLEOTIDE SEQUENCE</scope>
    <source>
        <strain evidence="8">ATCC30299</strain>
    </source>
</reference>
<dbReference type="SUPFAM" id="SSF52540">
    <property type="entry name" value="P-loop containing nucleoside triphosphate hydrolases"/>
    <property type="match status" value="1"/>
</dbReference>
<dbReference type="InterPro" id="IPR027417">
    <property type="entry name" value="P-loop_NTPase"/>
</dbReference>
<dbReference type="PIRSF" id="PIRSF005198">
    <property type="entry name" value="Antiviral_helicase_SKI2"/>
    <property type="match status" value="1"/>
</dbReference>
<evidence type="ECO:0000313" key="9">
    <source>
        <dbReference type="Proteomes" id="UP001162131"/>
    </source>
</evidence>
<dbReference type="Gene3D" id="1.10.3380.30">
    <property type="match status" value="1"/>
</dbReference>
<dbReference type="SMART" id="SM00490">
    <property type="entry name" value="HELICc"/>
    <property type="match status" value="1"/>
</dbReference>
<dbReference type="InterPro" id="IPR014001">
    <property type="entry name" value="Helicase_ATP-bd"/>
</dbReference>
<dbReference type="Gene3D" id="3.40.50.300">
    <property type="entry name" value="P-loop containing nucleotide triphosphate hydrolases"/>
    <property type="match status" value="2"/>
</dbReference>
<keyword evidence="3" id="KW-0347">Helicase</keyword>
<dbReference type="GO" id="GO:0003723">
    <property type="term" value="F:RNA binding"/>
    <property type="evidence" value="ECO:0007669"/>
    <property type="project" value="InterPro"/>
</dbReference>
<feature type="domain" description="Helicase ATP-binding" evidence="6">
    <location>
        <begin position="138"/>
        <end position="294"/>
    </location>
</feature>
<evidence type="ECO:0000259" key="7">
    <source>
        <dbReference type="PROSITE" id="PS51194"/>
    </source>
</evidence>
<gene>
    <name evidence="8" type="ORF">BSTOLATCC_MIC17551</name>
</gene>
<name>A0AAU9IXQ7_9CILI</name>
<dbReference type="GO" id="GO:0055087">
    <property type="term" value="C:Ski complex"/>
    <property type="evidence" value="ECO:0007669"/>
    <property type="project" value="TreeGrafter"/>
</dbReference>
<dbReference type="CDD" id="cd18795">
    <property type="entry name" value="SF2_C_Ski2"/>
    <property type="match status" value="1"/>
</dbReference>
<dbReference type="SMART" id="SM00487">
    <property type="entry name" value="DEXDc"/>
    <property type="match status" value="1"/>
</dbReference>
<evidence type="ECO:0000256" key="2">
    <source>
        <dbReference type="ARBA" id="ARBA00022801"/>
    </source>
</evidence>
<dbReference type="InterPro" id="IPR016438">
    <property type="entry name" value="SKI2-like"/>
</dbReference>
<evidence type="ECO:0000256" key="3">
    <source>
        <dbReference type="ARBA" id="ARBA00022806"/>
    </source>
</evidence>
<comment type="caution">
    <text evidence="8">The sequence shown here is derived from an EMBL/GenBank/DDBJ whole genome shotgun (WGS) entry which is preliminary data.</text>
</comment>
<accession>A0AAU9IXQ7</accession>
<feature type="coiled-coil region" evidence="5">
    <location>
        <begin position="903"/>
        <end position="930"/>
    </location>
</feature>
<dbReference type="PANTHER" id="PTHR12131">
    <property type="entry name" value="ATP-DEPENDENT RNA AND DNA HELICASE"/>
    <property type="match status" value="1"/>
</dbReference>